<keyword evidence="2" id="KW-0489">Methyltransferase</keyword>
<dbReference type="PANTHER" id="PTHR45036">
    <property type="entry name" value="METHYLTRANSFERASE LIKE 7B"/>
    <property type="match status" value="1"/>
</dbReference>
<evidence type="ECO:0000256" key="1">
    <source>
        <dbReference type="SAM" id="MobiDB-lite"/>
    </source>
</evidence>
<organism evidence="2 3">
    <name type="scientific">Sordaria brevicollis</name>
    <dbReference type="NCBI Taxonomy" id="83679"/>
    <lineage>
        <taxon>Eukaryota</taxon>
        <taxon>Fungi</taxon>
        <taxon>Dikarya</taxon>
        <taxon>Ascomycota</taxon>
        <taxon>Pezizomycotina</taxon>
        <taxon>Sordariomycetes</taxon>
        <taxon>Sordariomycetidae</taxon>
        <taxon>Sordariales</taxon>
        <taxon>Sordariaceae</taxon>
        <taxon>Sordaria</taxon>
    </lineage>
</organism>
<protein>
    <submittedName>
        <fullName evidence="2">S-adenosyl-L-methionine-dependent methyltransferase</fullName>
    </submittedName>
</protein>
<keyword evidence="3" id="KW-1185">Reference proteome</keyword>
<dbReference type="PANTHER" id="PTHR45036:SF1">
    <property type="entry name" value="METHYLTRANSFERASE LIKE 7A"/>
    <property type="match status" value="1"/>
</dbReference>
<evidence type="ECO:0000313" key="2">
    <source>
        <dbReference type="EMBL" id="KAK3392183.1"/>
    </source>
</evidence>
<dbReference type="InterPro" id="IPR029063">
    <property type="entry name" value="SAM-dependent_MTases_sf"/>
</dbReference>
<feature type="compositionally biased region" description="Acidic residues" evidence="1">
    <location>
        <begin position="148"/>
        <end position="164"/>
    </location>
</feature>
<gene>
    <name evidence="2" type="ORF">B0T20DRAFT_75771</name>
</gene>
<evidence type="ECO:0000313" key="3">
    <source>
        <dbReference type="Proteomes" id="UP001281003"/>
    </source>
</evidence>
<feature type="region of interest" description="Disordered" evidence="1">
    <location>
        <begin position="142"/>
        <end position="196"/>
    </location>
</feature>
<reference evidence="2" key="2">
    <citation type="submission" date="2023-07" db="EMBL/GenBank/DDBJ databases">
        <authorList>
            <consortium name="Lawrence Berkeley National Laboratory"/>
            <person name="Haridas S."/>
            <person name="Hensen N."/>
            <person name="Bonometti L."/>
            <person name="Westerberg I."/>
            <person name="Brannstrom I.O."/>
            <person name="Guillou S."/>
            <person name="Cros-Aarteil S."/>
            <person name="Calhoun S."/>
            <person name="Kuo A."/>
            <person name="Mondo S."/>
            <person name="Pangilinan J."/>
            <person name="Riley R."/>
            <person name="LaButti K."/>
            <person name="Andreopoulos B."/>
            <person name="Lipzen A."/>
            <person name="Chen C."/>
            <person name="Yanf M."/>
            <person name="Daum C."/>
            <person name="Ng V."/>
            <person name="Clum A."/>
            <person name="Steindorff A."/>
            <person name="Ohm R."/>
            <person name="Martin F."/>
            <person name="Silar P."/>
            <person name="Natvig D."/>
            <person name="Lalanne C."/>
            <person name="Gautier V."/>
            <person name="Ament-velasquez S.L."/>
            <person name="Kruys A."/>
            <person name="Hutchinson M.I."/>
            <person name="Powell A.J."/>
            <person name="Barry K."/>
            <person name="Miller A.N."/>
            <person name="Grigoriev I.V."/>
            <person name="Debuchy R."/>
            <person name="Gladieux P."/>
            <person name="Thoren M.H."/>
            <person name="Johannesson H."/>
        </authorList>
    </citation>
    <scope>NUCLEOTIDE SEQUENCE</scope>
    <source>
        <strain evidence="2">FGSC 1904</strain>
    </source>
</reference>
<dbReference type="GO" id="GO:0008168">
    <property type="term" value="F:methyltransferase activity"/>
    <property type="evidence" value="ECO:0007669"/>
    <property type="project" value="UniProtKB-KW"/>
</dbReference>
<proteinExistence type="predicted"/>
<dbReference type="Pfam" id="PF13489">
    <property type="entry name" value="Methyltransf_23"/>
    <property type="match status" value="1"/>
</dbReference>
<dbReference type="AlphaFoldDB" id="A0AAE0U5V5"/>
<dbReference type="EMBL" id="JAUTDP010000012">
    <property type="protein sequence ID" value="KAK3392183.1"/>
    <property type="molecule type" value="Genomic_DNA"/>
</dbReference>
<comment type="caution">
    <text evidence="2">The sequence shown here is derived from an EMBL/GenBank/DDBJ whole genome shotgun (WGS) entry which is preliminary data.</text>
</comment>
<accession>A0AAE0U5V5</accession>
<keyword evidence="2" id="KW-0808">Transferase</keyword>
<sequence>MAPAPSRPSSPSAGPGLLTRLNTTFWALLDPWIFLSLSLSYLPQTIISLIRQRRFLALLGGPLLSDDFQSAWFGHFWSWAGPQVRSTAEVNVVPLLEGRVRNGEVVPKSEAHAPGVGGVVLEIGPGSGMWVSLFSDEKYLNSSSFPEEQGETPEGEEGHEEEEGLSASWATIPDDQKPHHRETRTTQKKTTTTAVGTRQRITQVYGVEPNYGIHPLLQHNITQAGLSQTYTILPFGIEDIERYAPQIQPESLDCIVSILCLCSIPEPQKNIGILYRYLKPGGRWFVYEHVKCCSNKPGGWFMSAYQAFVNLFWPLCLGGCQLRRDTARYLKEAGPWTDIDLAQPPKEQWHQTVPHIYGILTK</sequence>
<name>A0AAE0U5V5_SORBR</name>
<dbReference type="GO" id="GO:0032259">
    <property type="term" value="P:methylation"/>
    <property type="evidence" value="ECO:0007669"/>
    <property type="project" value="UniProtKB-KW"/>
</dbReference>
<dbReference type="Gene3D" id="3.40.50.150">
    <property type="entry name" value="Vaccinia Virus protein VP39"/>
    <property type="match status" value="1"/>
</dbReference>
<dbReference type="SUPFAM" id="SSF53335">
    <property type="entry name" value="S-adenosyl-L-methionine-dependent methyltransferases"/>
    <property type="match status" value="1"/>
</dbReference>
<reference evidence="2" key="1">
    <citation type="journal article" date="2023" name="Mol. Phylogenet. Evol.">
        <title>Genome-scale phylogeny and comparative genomics of the fungal order Sordariales.</title>
        <authorList>
            <person name="Hensen N."/>
            <person name="Bonometti L."/>
            <person name="Westerberg I."/>
            <person name="Brannstrom I.O."/>
            <person name="Guillou S."/>
            <person name="Cros-Aarteil S."/>
            <person name="Calhoun S."/>
            <person name="Haridas S."/>
            <person name="Kuo A."/>
            <person name="Mondo S."/>
            <person name="Pangilinan J."/>
            <person name="Riley R."/>
            <person name="LaButti K."/>
            <person name="Andreopoulos B."/>
            <person name="Lipzen A."/>
            <person name="Chen C."/>
            <person name="Yan M."/>
            <person name="Daum C."/>
            <person name="Ng V."/>
            <person name="Clum A."/>
            <person name="Steindorff A."/>
            <person name="Ohm R.A."/>
            <person name="Martin F."/>
            <person name="Silar P."/>
            <person name="Natvig D.O."/>
            <person name="Lalanne C."/>
            <person name="Gautier V."/>
            <person name="Ament-Velasquez S.L."/>
            <person name="Kruys A."/>
            <person name="Hutchinson M.I."/>
            <person name="Powell A.J."/>
            <person name="Barry K."/>
            <person name="Miller A.N."/>
            <person name="Grigoriev I.V."/>
            <person name="Debuchy R."/>
            <person name="Gladieux P."/>
            <person name="Hiltunen Thoren M."/>
            <person name="Johannesson H."/>
        </authorList>
    </citation>
    <scope>NUCLEOTIDE SEQUENCE</scope>
    <source>
        <strain evidence="2">FGSC 1904</strain>
    </source>
</reference>
<dbReference type="InterPro" id="IPR052356">
    <property type="entry name" value="Thiol_S-MT"/>
</dbReference>
<dbReference type="Proteomes" id="UP001281003">
    <property type="component" value="Unassembled WGS sequence"/>
</dbReference>
<dbReference type="CDD" id="cd02440">
    <property type="entry name" value="AdoMet_MTases"/>
    <property type="match status" value="1"/>
</dbReference>